<name>A0ABN0X2X8_9ACTN</name>
<gene>
    <name evidence="3" type="ORF">GCM10010151_49010</name>
</gene>
<comment type="caution">
    <text evidence="3">The sequence shown here is derived from an EMBL/GenBank/DDBJ whole genome shotgun (WGS) entry which is preliminary data.</text>
</comment>
<dbReference type="EMBL" id="BAAABM010000045">
    <property type="protein sequence ID" value="GAA0353651.1"/>
    <property type="molecule type" value="Genomic_DNA"/>
</dbReference>
<keyword evidence="4" id="KW-1185">Reference proteome</keyword>
<feature type="compositionally biased region" description="Low complexity" evidence="2">
    <location>
        <begin position="32"/>
        <end position="44"/>
    </location>
</feature>
<sequence length="241" mass="25670">MPVDPEPPSGGSGSPPPGDPGRAAGLPHEPPAAEAGAPSSAPRPSRAPRSRRTGRAPATRASSAGEPAADGPGRRGTVSLEEIRSLLTGLTEAVGREHERAAHRERVIDRLHEDNQRLRHGELQATFEPVRAALYRLYDLVRREAERETADPAHTPVLLAAIADELAEILARTGVERMPVETGEPFDPARHRPSGTEDVADADLDGTVARVQRAGFVRGDRIVRRAEVIIARVAAEPVGGE</sequence>
<feature type="region of interest" description="Disordered" evidence="2">
    <location>
        <begin position="180"/>
        <end position="201"/>
    </location>
</feature>
<evidence type="ECO:0000256" key="2">
    <source>
        <dbReference type="SAM" id="MobiDB-lite"/>
    </source>
</evidence>
<evidence type="ECO:0000313" key="3">
    <source>
        <dbReference type="EMBL" id="GAA0353651.1"/>
    </source>
</evidence>
<dbReference type="Pfam" id="PF01025">
    <property type="entry name" value="GrpE"/>
    <property type="match status" value="1"/>
</dbReference>
<dbReference type="SUPFAM" id="SSF51064">
    <property type="entry name" value="Head domain of nucleotide exchange factor GrpE"/>
    <property type="match status" value="1"/>
</dbReference>
<evidence type="ECO:0008006" key="5">
    <source>
        <dbReference type="Google" id="ProtNLM"/>
    </source>
</evidence>
<reference evidence="3 4" key="1">
    <citation type="journal article" date="2019" name="Int. J. Syst. Evol. Microbiol.">
        <title>The Global Catalogue of Microorganisms (GCM) 10K type strain sequencing project: providing services to taxonomists for standard genome sequencing and annotation.</title>
        <authorList>
            <consortium name="The Broad Institute Genomics Platform"/>
            <consortium name="The Broad Institute Genome Sequencing Center for Infectious Disease"/>
            <person name="Wu L."/>
            <person name="Ma J."/>
        </authorList>
    </citation>
    <scope>NUCLEOTIDE SEQUENCE [LARGE SCALE GENOMIC DNA]</scope>
    <source>
        <strain evidence="3 4">JCM 3146</strain>
    </source>
</reference>
<feature type="compositionally biased region" description="Pro residues" evidence="2">
    <location>
        <begin position="1"/>
        <end position="19"/>
    </location>
</feature>
<dbReference type="Proteomes" id="UP001501822">
    <property type="component" value="Unassembled WGS sequence"/>
</dbReference>
<evidence type="ECO:0000313" key="4">
    <source>
        <dbReference type="Proteomes" id="UP001501822"/>
    </source>
</evidence>
<feature type="compositionally biased region" description="Low complexity" evidence="2">
    <location>
        <begin position="55"/>
        <end position="64"/>
    </location>
</feature>
<feature type="region of interest" description="Disordered" evidence="2">
    <location>
        <begin position="1"/>
        <end position="77"/>
    </location>
</feature>
<dbReference type="Gene3D" id="2.30.22.10">
    <property type="entry name" value="Head domain of nucleotide exchange factor GrpE"/>
    <property type="match status" value="1"/>
</dbReference>
<dbReference type="InterPro" id="IPR000740">
    <property type="entry name" value="GrpE"/>
</dbReference>
<protein>
    <recommendedName>
        <fullName evidence="5">Protein GrpE</fullName>
    </recommendedName>
</protein>
<proteinExistence type="predicted"/>
<accession>A0ABN0X2X8</accession>
<keyword evidence="1" id="KW-0143">Chaperone</keyword>
<organism evidence="3 4">
    <name type="scientific">Actinoallomurus spadix</name>
    <dbReference type="NCBI Taxonomy" id="79912"/>
    <lineage>
        <taxon>Bacteria</taxon>
        <taxon>Bacillati</taxon>
        <taxon>Actinomycetota</taxon>
        <taxon>Actinomycetes</taxon>
        <taxon>Streptosporangiales</taxon>
        <taxon>Thermomonosporaceae</taxon>
        <taxon>Actinoallomurus</taxon>
    </lineage>
</organism>
<dbReference type="RefSeq" id="WP_252807316.1">
    <property type="nucleotide sequence ID" value="NZ_BAAABM010000045.1"/>
</dbReference>
<evidence type="ECO:0000256" key="1">
    <source>
        <dbReference type="ARBA" id="ARBA00023186"/>
    </source>
</evidence>
<dbReference type="InterPro" id="IPR009012">
    <property type="entry name" value="GrpE_head"/>
</dbReference>